<feature type="transmembrane region" description="Helical" evidence="4">
    <location>
        <begin position="77"/>
        <end position="98"/>
    </location>
</feature>
<name>A0A7Y9UMM9_9ACTN</name>
<feature type="domain" description="DUF5931" evidence="6">
    <location>
        <begin position="13"/>
        <end position="168"/>
    </location>
</feature>
<dbReference type="RefSeq" id="WP_246283441.1">
    <property type="nucleotide sequence ID" value="NZ_JACCAC010000001.1"/>
</dbReference>
<dbReference type="Pfam" id="PF02518">
    <property type="entry name" value="HATPase_c"/>
    <property type="match status" value="1"/>
</dbReference>
<dbReference type="SUPFAM" id="SSF55874">
    <property type="entry name" value="ATPase domain of HSP90 chaperone/DNA topoisomerase II/histidine kinase"/>
    <property type="match status" value="1"/>
</dbReference>
<evidence type="ECO:0000256" key="4">
    <source>
        <dbReference type="SAM" id="Phobius"/>
    </source>
</evidence>
<keyword evidence="8" id="KW-1185">Reference proteome</keyword>
<keyword evidence="4" id="KW-0472">Membrane</keyword>
<dbReference type="Proteomes" id="UP000544110">
    <property type="component" value="Unassembled WGS sequence"/>
</dbReference>
<keyword evidence="4" id="KW-0812">Transmembrane</keyword>
<keyword evidence="1" id="KW-0808">Transferase</keyword>
<comment type="caution">
    <text evidence="7">The sequence shown here is derived from an EMBL/GenBank/DDBJ whole genome shotgun (WGS) entry which is preliminary data.</text>
</comment>
<dbReference type="InterPro" id="IPR036890">
    <property type="entry name" value="HATPase_C_sf"/>
</dbReference>
<keyword evidence="3" id="KW-0902">Two-component regulatory system</keyword>
<dbReference type="Pfam" id="PF19354">
    <property type="entry name" value="DUF5931"/>
    <property type="match status" value="1"/>
</dbReference>
<protein>
    <submittedName>
        <fullName evidence="7">Signal transduction histidine kinase</fullName>
    </submittedName>
</protein>
<evidence type="ECO:0000259" key="5">
    <source>
        <dbReference type="Pfam" id="PF02518"/>
    </source>
</evidence>
<sequence>MPLGQRSWTAAPAIAVEDRLVRALAVLRVVLTLNLVGLTLWRVDSFVRPWVAVAVVGVLVAWTVVALWAYAEAHRRVAGLLVVDLLVAVGALLSSPLLKGEDFRATVPGFWVVGALMAWAVHWRWPGGLVASVALCAADLAVRSQVTQANYGNVFLLMVGGPIVGYLVGSLQEMATERDRAERDAAAAAERARLARAVHDGVLQVLALVQRRGPELGPEGAELGRLAGEQEAGLRTLIRRQDARGPASSAAAAGVAAEVDLGVALVALEQRPAPRVSVATPGDPVPVAAHPAAELVAAVGACLDNVARHVGDDASAWVLLEALPDRVVVSVRDEGPGIAPGRLAEAAAEGRLGVAASVRERLAELGGQARLETGAHGTEWELELPRGPRTLAT</sequence>
<feature type="transmembrane region" description="Helical" evidence="4">
    <location>
        <begin position="151"/>
        <end position="171"/>
    </location>
</feature>
<dbReference type="InterPro" id="IPR003594">
    <property type="entry name" value="HATPase_dom"/>
</dbReference>
<reference evidence="7 8" key="1">
    <citation type="submission" date="2020-07" db="EMBL/GenBank/DDBJ databases">
        <title>Sequencing the genomes of 1000 actinobacteria strains.</title>
        <authorList>
            <person name="Klenk H.-P."/>
        </authorList>
    </citation>
    <scope>NUCLEOTIDE SEQUENCE [LARGE SCALE GENOMIC DNA]</scope>
    <source>
        <strain evidence="7 8">DSM 24552</strain>
    </source>
</reference>
<proteinExistence type="predicted"/>
<feature type="transmembrane region" description="Helical" evidence="4">
    <location>
        <begin position="20"/>
        <end position="43"/>
    </location>
</feature>
<dbReference type="InterPro" id="IPR050482">
    <property type="entry name" value="Sensor_HK_TwoCompSys"/>
</dbReference>
<dbReference type="GO" id="GO:0000160">
    <property type="term" value="P:phosphorelay signal transduction system"/>
    <property type="evidence" value="ECO:0007669"/>
    <property type="project" value="UniProtKB-KW"/>
</dbReference>
<dbReference type="AlphaFoldDB" id="A0A7Y9UMM9"/>
<gene>
    <name evidence="7" type="ORF">BJ989_002581</name>
</gene>
<keyword evidence="4" id="KW-1133">Transmembrane helix</keyword>
<dbReference type="InterPro" id="IPR045975">
    <property type="entry name" value="DUF5931"/>
</dbReference>
<feature type="transmembrane region" description="Helical" evidence="4">
    <location>
        <begin position="50"/>
        <end position="71"/>
    </location>
</feature>
<dbReference type="PANTHER" id="PTHR24421:SF61">
    <property type="entry name" value="OXYGEN SENSOR HISTIDINE KINASE NREB"/>
    <property type="match status" value="1"/>
</dbReference>
<evidence type="ECO:0000313" key="8">
    <source>
        <dbReference type="Proteomes" id="UP000544110"/>
    </source>
</evidence>
<dbReference type="EMBL" id="JACCAC010000001">
    <property type="protein sequence ID" value="NYG56277.1"/>
    <property type="molecule type" value="Genomic_DNA"/>
</dbReference>
<evidence type="ECO:0000256" key="1">
    <source>
        <dbReference type="ARBA" id="ARBA00022679"/>
    </source>
</evidence>
<evidence type="ECO:0000313" key="7">
    <source>
        <dbReference type="EMBL" id="NYG56277.1"/>
    </source>
</evidence>
<dbReference type="NCBIfam" id="NF047322">
    <property type="entry name" value="HK_morpho_MacS"/>
    <property type="match status" value="1"/>
</dbReference>
<evidence type="ECO:0000256" key="2">
    <source>
        <dbReference type="ARBA" id="ARBA00022777"/>
    </source>
</evidence>
<dbReference type="Gene3D" id="3.30.565.10">
    <property type="entry name" value="Histidine kinase-like ATPase, C-terminal domain"/>
    <property type="match status" value="1"/>
</dbReference>
<evidence type="ECO:0000256" key="3">
    <source>
        <dbReference type="ARBA" id="ARBA00023012"/>
    </source>
</evidence>
<dbReference type="PANTHER" id="PTHR24421">
    <property type="entry name" value="NITRATE/NITRITE SENSOR PROTEIN NARX-RELATED"/>
    <property type="match status" value="1"/>
</dbReference>
<organism evidence="7 8">
    <name type="scientific">Nocardioides perillae</name>
    <dbReference type="NCBI Taxonomy" id="1119534"/>
    <lineage>
        <taxon>Bacteria</taxon>
        <taxon>Bacillati</taxon>
        <taxon>Actinomycetota</taxon>
        <taxon>Actinomycetes</taxon>
        <taxon>Propionibacteriales</taxon>
        <taxon>Nocardioidaceae</taxon>
        <taxon>Nocardioides</taxon>
    </lineage>
</organism>
<evidence type="ECO:0000259" key="6">
    <source>
        <dbReference type="Pfam" id="PF19354"/>
    </source>
</evidence>
<accession>A0A7Y9UMM9</accession>
<feature type="domain" description="Histidine kinase/HSP90-like ATPase" evidence="5">
    <location>
        <begin position="295"/>
        <end position="386"/>
    </location>
</feature>
<dbReference type="GO" id="GO:0016301">
    <property type="term" value="F:kinase activity"/>
    <property type="evidence" value="ECO:0007669"/>
    <property type="project" value="UniProtKB-KW"/>
</dbReference>
<keyword evidence="2 7" id="KW-0418">Kinase</keyword>